<feature type="domain" description="Polyvalent protein metallopeptidase" evidence="3">
    <location>
        <begin position="179"/>
        <end position="303"/>
    </location>
</feature>
<feature type="domain" description="N-terminal" evidence="2">
    <location>
        <begin position="29"/>
        <end position="129"/>
    </location>
</feature>
<dbReference type="Proteomes" id="UP000463961">
    <property type="component" value="Chromosome"/>
</dbReference>
<accession>A0A679I3U3</accession>
<evidence type="ECO:0000256" key="1">
    <source>
        <dbReference type="SAM" id="MobiDB-lite"/>
    </source>
</evidence>
<organism evidence="4 5">
    <name type="scientific">Fluviibacter phosphoraccumulans</name>
    <dbReference type="NCBI Taxonomy" id="1751046"/>
    <lineage>
        <taxon>Bacteria</taxon>
        <taxon>Pseudomonadati</taxon>
        <taxon>Pseudomonadota</taxon>
        <taxon>Betaproteobacteria</taxon>
        <taxon>Rhodocyclales</taxon>
        <taxon>Fluviibacteraceae</taxon>
        <taxon>Fluviibacter</taxon>
    </lineage>
</organism>
<dbReference type="InterPro" id="IPR041459">
    <property type="entry name" value="MPTase-PolyVal"/>
</dbReference>
<dbReference type="AlphaFoldDB" id="A0A679I3U3"/>
<dbReference type="Pfam" id="PF08401">
    <property type="entry name" value="ArdcN"/>
    <property type="match status" value="1"/>
</dbReference>
<dbReference type="RefSeq" id="WP_162050200.1">
    <property type="nucleotide sequence ID" value="NZ_AP019011.1"/>
</dbReference>
<evidence type="ECO:0000313" key="5">
    <source>
        <dbReference type="Proteomes" id="UP000463961"/>
    </source>
</evidence>
<evidence type="ECO:0000259" key="3">
    <source>
        <dbReference type="Pfam" id="PF18818"/>
    </source>
</evidence>
<dbReference type="GO" id="GO:0003697">
    <property type="term" value="F:single-stranded DNA binding"/>
    <property type="evidence" value="ECO:0007669"/>
    <property type="project" value="InterPro"/>
</dbReference>
<name>A0A679I3U3_9RHOO</name>
<feature type="region of interest" description="Disordered" evidence="1">
    <location>
        <begin position="1"/>
        <end position="31"/>
    </location>
</feature>
<feature type="compositionally biased region" description="Polar residues" evidence="1">
    <location>
        <begin position="530"/>
        <end position="543"/>
    </location>
</feature>
<dbReference type="Pfam" id="PF18818">
    <property type="entry name" value="MPTase-PolyVal"/>
    <property type="match status" value="1"/>
</dbReference>
<gene>
    <name evidence="4" type="ORF">ICHIAU1_13310</name>
</gene>
<dbReference type="EMBL" id="AP022345">
    <property type="protein sequence ID" value="BBU69048.1"/>
    <property type="molecule type" value="Genomic_DNA"/>
</dbReference>
<feature type="region of interest" description="Disordered" evidence="1">
    <location>
        <begin position="521"/>
        <end position="543"/>
    </location>
</feature>
<dbReference type="InterPro" id="IPR013610">
    <property type="entry name" value="ArdC_N"/>
</dbReference>
<evidence type="ECO:0000259" key="2">
    <source>
        <dbReference type="Pfam" id="PF08401"/>
    </source>
</evidence>
<keyword evidence="5" id="KW-1185">Reference proteome</keyword>
<dbReference type="OrthoDB" id="9792687at2"/>
<proteinExistence type="predicted"/>
<protein>
    <submittedName>
        <fullName evidence="4">Uncharacterized protein</fullName>
    </submittedName>
</protein>
<sequence length="543" mass="61439">MDDNRSGETPPSAAETPPQPKTGKPGKPDYRTELTNRIIEHLEKGTAPWQKPWDGRAPQLPINAVTGKPYNGCNSIWLTMQGYNDPRWATYKQATELGWQVRKGQHSSMIEYWKTHDEQIKTDDKGKPVLGEDSKPQKVRVKLDWPRVYRALVFNAAQMDNVPPLETTEPKYEWNPVDKAEEIIHKSGAVIYHDELDQAYYAPHSDDIHLPDQTQFKNESLYYGTLLHELGHWTGHPTRLNRDLSGSFGTESYAKEELRAELASYFMSAQIGIAHDPARHASYVQSWIQALKNDPNEIFRASRDAERMTQYVLEVDRNRERTIDEDPAFKPKPNPQTVLEEGVFAMEKNPPANTSPETTPLQLPPVAKPARTGEPIYDLASVPEGVKLLAKEQFGQRVDLYTPRENGGPYKGEIVNTPTHLLQEVGPRAVVIHDKAHVQLASKTLALRDQEHRLNNTDVQIHYNGKEGKAYPLDRQKDTLDRAMGSLKKSANELGYSKDFMAQLDVAQEKTIERLKALRQVAAAPKAPTPESQDTVKPSRSRK</sequence>
<reference evidence="5" key="1">
    <citation type="submission" date="2020-01" db="EMBL/GenBank/DDBJ databases">
        <title>Phosphoaccumulans saitamaens gen. nov., sp. nov., a polyphosphate accumulating bacterium isolated from surface river water.</title>
        <authorList>
            <person name="Watanabe K."/>
            <person name="Suda W."/>
        </authorList>
    </citation>
    <scope>NUCLEOTIDE SEQUENCE [LARGE SCALE GENOMIC DNA]</scope>
    <source>
        <strain evidence="5">ICHIAU1</strain>
    </source>
</reference>
<evidence type="ECO:0000313" key="4">
    <source>
        <dbReference type="EMBL" id="BBU69048.1"/>
    </source>
</evidence>